<accession>A0AAN6G7V2</accession>
<dbReference type="Gene3D" id="3.40.50.720">
    <property type="entry name" value="NAD(P)-binding Rossmann-like Domain"/>
    <property type="match status" value="1"/>
</dbReference>
<dbReference type="InterPro" id="IPR011032">
    <property type="entry name" value="GroES-like_sf"/>
</dbReference>
<dbReference type="Pfam" id="PF08240">
    <property type="entry name" value="ADH_N"/>
    <property type="match status" value="1"/>
</dbReference>
<evidence type="ECO:0000256" key="4">
    <source>
        <dbReference type="ARBA" id="ARBA00022723"/>
    </source>
</evidence>
<proteinExistence type="inferred from homology"/>
<sequence length="372" mass="39661">MTSSHTAIDPREKDLSIPKHARAAFSYKDHGPIELKQDHPVVQPDELERGQVLVRMLFSGVCHTDLHALHGDWPVPKKLPLCGGHEGAGVVVALGPGSDEFVAVGDRVGVKWIADACLHCAPCRMGDECSCQKIRRLSGYTVDGTFAQYVVSWARYVTPIPKELPLADAAPILCAGLTVYKSLKQANLSAGESVVVLGSGGGLGHLCCQYAAAAGLRVIAIDTGEEKRDFSLKCGAETFLDFRTLSPTELSAAVRGASPDQLGAHAAIVAASSAAAYEQALSYLRPHGTLVALGLPANAKMSVDVLSTVIRQLTIKGSYVGNRQEAIEALDMAARGKVKVSYHLRGLTELSEVFEQMEKGQLVGRIVLDLDK</sequence>
<comment type="similarity">
    <text evidence="2 8">Belongs to the zinc-containing alcohol dehydrogenase family.</text>
</comment>
<comment type="caution">
    <text evidence="10">The sequence shown here is derived from an EMBL/GenBank/DDBJ whole genome shotgun (WGS) entry which is preliminary data.</text>
</comment>
<dbReference type="InterPro" id="IPR013154">
    <property type="entry name" value="ADH-like_N"/>
</dbReference>
<dbReference type="GO" id="GO:0005737">
    <property type="term" value="C:cytoplasm"/>
    <property type="evidence" value="ECO:0007669"/>
    <property type="project" value="TreeGrafter"/>
</dbReference>
<keyword evidence="11" id="KW-1185">Reference proteome</keyword>
<dbReference type="InterPro" id="IPR013149">
    <property type="entry name" value="ADH-like_C"/>
</dbReference>
<evidence type="ECO:0000259" key="9">
    <source>
        <dbReference type="SMART" id="SM00829"/>
    </source>
</evidence>
<evidence type="ECO:0000313" key="10">
    <source>
        <dbReference type="EMBL" id="KAK0525561.1"/>
    </source>
</evidence>
<evidence type="ECO:0000256" key="8">
    <source>
        <dbReference type="RuleBase" id="RU361277"/>
    </source>
</evidence>
<feature type="domain" description="Enoyl reductase (ER)" evidence="9">
    <location>
        <begin position="31"/>
        <end position="368"/>
    </location>
</feature>
<dbReference type="GO" id="GO:0008270">
    <property type="term" value="F:zinc ion binding"/>
    <property type="evidence" value="ECO:0007669"/>
    <property type="project" value="InterPro"/>
</dbReference>
<dbReference type="EC" id="1.1.1.1" evidence="3"/>
<dbReference type="PANTHER" id="PTHR42940">
    <property type="entry name" value="ALCOHOL DEHYDROGENASE 1-RELATED"/>
    <property type="match status" value="1"/>
</dbReference>
<dbReference type="SUPFAM" id="SSF50129">
    <property type="entry name" value="GroES-like"/>
    <property type="match status" value="1"/>
</dbReference>
<dbReference type="AlphaFoldDB" id="A0AAN6G7V2"/>
<dbReference type="GO" id="GO:0004022">
    <property type="term" value="F:alcohol dehydrogenase (NAD+) activity"/>
    <property type="evidence" value="ECO:0007669"/>
    <property type="project" value="UniProtKB-EC"/>
</dbReference>
<dbReference type="Gene3D" id="3.90.180.10">
    <property type="entry name" value="Medium-chain alcohol dehydrogenases, catalytic domain"/>
    <property type="match status" value="1"/>
</dbReference>
<dbReference type="Pfam" id="PF00107">
    <property type="entry name" value="ADH_zinc_N"/>
    <property type="match status" value="1"/>
</dbReference>
<keyword evidence="5 8" id="KW-0862">Zinc</keyword>
<evidence type="ECO:0000256" key="3">
    <source>
        <dbReference type="ARBA" id="ARBA00013190"/>
    </source>
</evidence>
<evidence type="ECO:0000256" key="2">
    <source>
        <dbReference type="ARBA" id="ARBA00008072"/>
    </source>
</evidence>
<comment type="cofactor">
    <cofactor evidence="1 8">
        <name>Zn(2+)</name>
        <dbReference type="ChEBI" id="CHEBI:29105"/>
    </cofactor>
</comment>
<evidence type="ECO:0000256" key="6">
    <source>
        <dbReference type="ARBA" id="ARBA00023002"/>
    </source>
</evidence>
<keyword evidence="7" id="KW-0520">NAD</keyword>
<keyword evidence="6" id="KW-0560">Oxidoreductase</keyword>
<dbReference type="SUPFAM" id="SSF51735">
    <property type="entry name" value="NAD(P)-binding Rossmann-fold domains"/>
    <property type="match status" value="1"/>
</dbReference>
<keyword evidence="4 8" id="KW-0479">Metal-binding</keyword>
<dbReference type="EMBL" id="JAPDMQ010000393">
    <property type="protein sequence ID" value="KAK0525561.1"/>
    <property type="molecule type" value="Genomic_DNA"/>
</dbReference>
<protein>
    <recommendedName>
        <fullName evidence="3">alcohol dehydrogenase</fullName>
        <ecNumber evidence="3">1.1.1.1</ecNumber>
    </recommendedName>
</protein>
<dbReference type="InterPro" id="IPR020843">
    <property type="entry name" value="ER"/>
</dbReference>
<evidence type="ECO:0000256" key="7">
    <source>
        <dbReference type="ARBA" id="ARBA00023027"/>
    </source>
</evidence>
<reference evidence="10" key="1">
    <citation type="journal article" date="2023" name="PhytoFront">
        <title>Draft Genome Resources of Seven Strains of Tilletia horrida, Causal Agent of Kernel Smut of Rice.</title>
        <authorList>
            <person name="Khanal S."/>
            <person name="Antony Babu S."/>
            <person name="Zhou X.G."/>
        </authorList>
    </citation>
    <scope>NUCLEOTIDE SEQUENCE</scope>
    <source>
        <strain evidence="10">TX3</strain>
    </source>
</reference>
<dbReference type="PANTHER" id="PTHR42940:SF3">
    <property type="entry name" value="ALCOHOL DEHYDROGENASE 1-RELATED"/>
    <property type="match status" value="1"/>
</dbReference>
<dbReference type="FunFam" id="3.40.50.720:FF:000039">
    <property type="entry name" value="Alcohol dehydrogenase AdhP"/>
    <property type="match status" value="1"/>
</dbReference>
<dbReference type="PROSITE" id="PS00059">
    <property type="entry name" value="ADH_ZINC"/>
    <property type="match status" value="1"/>
</dbReference>
<name>A0AAN6G7V2_9BASI</name>
<dbReference type="CDD" id="cd08297">
    <property type="entry name" value="CAD3"/>
    <property type="match status" value="1"/>
</dbReference>
<dbReference type="InterPro" id="IPR002328">
    <property type="entry name" value="ADH_Zn_CS"/>
</dbReference>
<gene>
    <name evidence="10" type="primary">ADH1</name>
    <name evidence="10" type="ORF">OC842_005462</name>
</gene>
<evidence type="ECO:0000256" key="1">
    <source>
        <dbReference type="ARBA" id="ARBA00001947"/>
    </source>
</evidence>
<organism evidence="10 11">
    <name type="scientific">Tilletia horrida</name>
    <dbReference type="NCBI Taxonomy" id="155126"/>
    <lineage>
        <taxon>Eukaryota</taxon>
        <taxon>Fungi</taxon>
        <taxon>Dikarya</taxon>
        <taxon>Basidiomycota</taxon>
        <taxon>Ustilaginomycotina</taxon>
        <taxon>Exobasidiomycetes</taxon>
        <taxon>Tilletiales</taxon>
        <taxon>Tilletiaceae</taxon>
        <taxon>Tilletia</taxon>
    </lineage>
</organism>
<evidence type="ECO:0000313" key="11">
    <source>
        <dbReference type="Proteomes" id="UP001176521"/>
    </source>
</evidence>
<dbReference type="Proteomes" id="UP001176521">
    <property type="component" value="Unassembled WGS sequence"/>
</dbReference>
<dbReference type="SMART" id="SM00829">
    <property type="entry name" value="PKS_ER"/>
    <property type="match status" value="1"/>
</dbReference>
<evidence type="ECO:0000256" key="5">
    <source>
        <dbReference type="ARBA" id="ARBA00022833"/>
    </source>
</evidence>
<dbReference type="InterPro" id="IPR036291">
    <property type="entry name" value="NAD(P)-bd_dom_sf"/>
</dbReference>